<dbReference type="Proteomes" id="UP000639274">
    <property type="component" value="Chromosome"/>
</dbReference>
<dbReference type="GO" id="GO:0016757">
    <property type="term" value="F:glycosyltransferase activity"/>
    <property type="evidence" value="ECO:0007669"/>
    <property type="project" value="UniProtKB-KW"/>
</dbReference>
<evidence type="ECO:0000256" key="3">
    <source>
        <dbReference type="ARBA" id="ARBA00022679"/>
    </source>
</evidence>
<dbReference type="Gene3D" id="3.90.550.10">
    <property type="entry name" value="Spore Coat Polysaccharide Biosynthesis Protein SpsA, Chain A"/>
    <property type="match status" value="1"/>
</dbReference>
<sequence length="505" mass="55100">MNPLASVALPIPPGLIAVLDFVQWSAIAWFFALHLASLAPAYVATVRAVLRQHRHGVRLPWGNVGPCQPPVSILVPAFNDEPGIVATVRALLRLGYRDYEIIVVNDGSSDDTLQALVRAFGLVPFPEAYRRRLRTGQLHCLFASPAYPRVRVVDKAHGGRADALNAGINCARFPLFCVVDTQRVLQRDSLDRMVQPFLEDATTVAAFGALRVVNGCQARDGFVTRADLPRRLLPMLQAVESLRGFVQARLAGPALNALPAMPGAFGLFHKERIIAAGGYRDDTAAVDMELCLRLHGQLRAQRRPYRIAFVPDPVCWVRAPETLRRLRRQRSQAQRGLVESLLTHARMLFRREDGAVGSWSLPILLLVECAGPVIEVLGYAAVLLLALAGQLSPQSAAVFLFASVGLGIVHSLHAVATEELSFQLHPGPGQRVALVAAAIVENLGYRQLTSAWRVMGLSQALAALRARARVQPVAVSRPRPRQNPRRPAPAPAIPRPKVTRGVEHA</sequence>
<dbReference type="InterPro" id="IPR001173">
    <property type="entry name" value="Glyco_trans_2-like"/>
</dbReference>
<evidence type="ECO:0000313" key="6">
    <source>
        <dbReference type="EMBL" id="QSX79043.1"/>
    </source>
</evidence>
<evidence type="ECO:0000259" key="5">
    <source>
        <dbReference type="Pfam" id="PF00535"/>
    </source>
</evidence>
<reference evidence="6 7" key="1">
    <citation type="submission" date="2021-03" db="EMBL/GenBank/DDBJ databases">
        <title>Lysobacter sp. nov. isolated from soil of gangwondo yeongwol, south Korea.</title>
        <authorList>
            <person name="Kim K.R."/>
            <person name="Kim K.H."/>
            <person name="Jeon C.O."/>
        </authorList>
    </citation>
    <scope>NUCLEOTIDE SEQUENCE [LARGE SCALE GENOMIC DNA]</scope>
    <source>
        <strain evidence="6 7">R19</strain>
    </source>
</reference>
<keyword evidence="2" id="KW-0328">Glycosyltransferase</keyword>
<protein>
    <submittedName>
        <fullName evidence="6">Glycosyltransferase family 2 protein</fullName>
    </submittedName>
</protein>
<dbReference type="EMBL" id="CP071518">
    <property type="protein sequence ID" value="QSX79043.1"/>
    <property type="molecule type" value="Genomic_DNA"/>
</dbReference>
<dbReference type="Pfam" id="PF00535">
    <property type="entry name" value="Glycos_transf_2"/>
    <property type="match status" value="1"/>
</dbReference>
<organism evidence="6 7">
    <name type="scientific">Agrilutibacter solisilvae</name>
    <dbReference type="NCBI Taxonomy" id="2763317"/>
    <lineage>
        <taxon>Bacteria</taxon>
        <taxon>Pseudomonadati</taxon>
        <taxon>Pseudomonadota</taxon>
        <taxon>Gammaproteobacteria</taxon>
        <taxon>Lysobacterales</taxon>
        <taxon>Lysobacteraceae</taxon>
        <taxon>Agrilutibacter</taxon>
    </lineage>
</organism>
<evidence type="ECO:0000313" key="7">
    <source>
        <dbReference type="Proteomes" id="UP000639274"/>
    </source>
</evidence>
<keyword evidence="7" id="KW-1185">Reference proteome</keyword>
<dbReference type="PANTHER" id="PTHR43630:SF1">
    <property type="entry name" value="POLY-BETA-1,6-N-ACETYL-D-GLUCOSAMINE SYNTHASE"/>
    <property type="match status" value="1"/>
</dbReference>
<dbReference type="SUPFAM" id="SSF53448">
    <property type="entry name" value="Nucleotide-diphospho-sugar transferases"/>
    <property type="match status" value="1"/>
</dbReference>
<dbReference type="InterPro" id="IPR029044">
    <property type="entry name" value="Nucleotide-diphossugar_trans"/>
</dbReference>
<dbReference type="PANTHER" id="PTHR43630">
    <property type="entry name" value="POLY-BETA-1,6-N-ACETYL-D-GLUCOSAMINE SYNTHASE"/>
    <property type="match status" value="1"/>
</dbReference>
<dbReference type="RefSeq" id="WP_200615024.1">
    <property type="nucleotide sequence ID" value="NZ_CP071518.1"/>
</dbReference>
<dbReference type="KEGG" id="lsf:I8J32_003815"/>
<dbReference type="CDD" id="cd06423">
    <property type="entry name" value="CESA_like"/>
    <property type="match status" value="1"/>
</dbReference>
<evidence type="ECO:0000256" key="4">
    <source>
        <dbReference type="SAM" id="MobiDB-lite"/>
    </source>
</evidence>
<evidence type="ECO:0000256" key="2">
    <source>
        <dbReference type="ARBA" id="ARBA00022676"/>
    </source>
</evidence>
<evidence type="ECO:0000256" key="1">
    <source>
        <dbReference type="ARBA" id="ARBA00006739"/>
    </source>
</evidence>
<proteinExistence type="inferred from homology"/>
<name>A0A975AT90_9GAMM</name>
<feature type="domain" description="Glycosyltransferase 2-like" evidence="5">
    <location>
        <begin position="72"/>
        <end position="207"/>
    </location>
</feature>
<keyword evidence="3" id="KW-0808">Transferase</keyword>
<comment type="similarity">
    <text evidence="1">Belongs to the glycosyltransferase 2 family.</text>
</comment>
<accession>A0A975AT90</accession>
<gene>
    <name evidence="6" type="ORF">I8J32_003815</name>
</gene>
<dbReference type="AlphaFoldDB" id="A0A975AT90"/>
<feature type="region of interest" description="Disordered" evidence="4">
    <location>
        <begin position="473"/>
        <end position="505"/>
    </location>
</feature>